<dbReference type="Proteomes" id="UP001597497">
    <property type="component" value="Unassembled WGS sequence"/>
</dbReference>
<sequence length="129" mass="14293">MADGVKVGSLYTQTPIPIRPHQQQGKGASTSLNSQDSFQQVLNQKLLKFSHHAEMRLAQRGIRIQPEQWTKLEQAVQKAAGKGAKDTLLLMNNLAFIVNVKSNTVVTAMDQQSLQDHVFTQIDSAVVVR</sequence>
<gene>
    <name evidence="2" type="ORF">ACFSUC_00575</name>
</gene>
<comment type="caution">
    <text evidence="2">The sequence shown here is derived from an EMBL/GenBank/DDBJ whole genome shotgun (WGS) entry which is preliminary data.</text>
</comment>
<dbReference type="Pfam" id="PF12611">
    <property type="entry name" value="Flagellar_put"/>
    <property type="match status" value="1"/>
</dbReference>
<keyword evidence="2" id="KW-0969">Cilium</keyword>
<dbReference type="InterPro" id="IPR013367">
    <property type="entry name" value="Flagellar_put"/>
</dbReference>
<organism evidence="2 3">
    <name type="scientific">Marinicrinis sediminis</name>
    <dbReference type="NCBI Taxonomy" id="1652465"/>
    <lineage>
        <taxon>Bacteria</taxon>
        <taxon>Bacillati</taxon>
        <taxon>Bacillota</taxon>
        <taxon>Bacilli</taxon>
        <taxon>Bacillales</taxon>
        <taxon>Paenibacillaceae</taxon>
    </lineage>
</organism>
<dbReference type="EMBL" id="JBHUMM010000001">
    <property type="protein sequence ID" value="MFD2670098.1"/>
    <property type="molecule type" value="Genomic_DNA"/>
</dbReference>
<feature type="region of interest" description="Disordered" evidence="1">
    <location>
        <begin position="13"/>
        <end position="33"/>
    </location>
</feature>
<protein>
    <submittedName>
        <fullName evidence="2">TIGR02530 family flagellar biosynthesis protein</fullName>
    </submittedName>
</protein>
<evidence type="ECO:0000313" key="2">
    <source>
        <dbReference type="EMBL" id="MFD2670098.1"/>
    </source>
</evidence>
<keyword evidence="3" id="KW-1185">Reference proteome</keyword>
<name>A0ABW5R563_9BACL</name>
<dbReference type="NCBIfam" id="TIGR02530">
    <property type="entry name" value="flg_new"/>
    <property type="match status" value="1"/>
</dbReference>
<accession>A0ABW5R563</accession>
<dbReference type="RefSeq" id="WP_379927441.1">
    <property type="nucleotide sequence ID" value="NZ_JBHUMM010000001.1"/>
</dbReference>
<keyword evidence="2" id="KW-0966">Cell projection</keyword>
<keyword evidence="2" id="KW-0282">Flagellum</keyword>
<reference evidence="3" key="1">
    <citation type="journal article" date="2019" name="Int. J. Syst. Evol. Microbiol.">
        <title>The Global Catalogue of Microorganisms (GCM) 10K type strain sequencing project: providing services to taxonomists for standard genome sequencing and annotation.</title>
        <authorList>
            <consortium name="The Broad Institute Genomics Platform"/>
            <consortium name="The Broad Institute Genome Sequencing Center for Infectious Disease"/>
            <person name="Wu L."/>
            <person name="Ma J."/>
        </authorList>
    </citation>
    <scope>NUCLEOTIDE SEQUENCE [LARGE SCALE GENOMIC DNA]</scope>
    <source>
        <strain evidence="3">KCTC 33676</strain>
    </source>
</reference>
<evidence type="ECO:0000313" key="3">
    <source>
        <dbReference type="Proteomes" id="UP001597497"/>
    </source>
</evidence>
<proteinExistence type="predicted"/>
<evidence type="ECO:0000256" key="1">
    <source>
        <dbReference type="SAM" id="MobiDB-lite"/>
    </source>
</evidence>